<evidence type="ECO:0000256" key="1">
    <source>
        <dbReference type="ARBA" id="ARBA00022741"/>
    </source>
</evidence>
<dbReference type="RefSeq" id="WP_307279521.1">
    <property type="nucleotide sequence ID" value="NZ_JAUSVX010000012.1"/>
</dbReference>
<dbReference type="InterPro" id="IPR011545">
    <property type="entry name" value="DEAD/DEAH_box_helicase_dom"/>
</dbReference>
<keyword evidence="2 8" id="KW-0378">Hydrolase</keyword>
<dbReference type="SUPFAM" id="SSF52540">
    <property type="entry name" value="P-loop containing nucleoside triphosphate hydrolases"/>
    <property type="match status" value="2"/>
</dbReference>
<dbReference type="InterPro" id="IPR049614">
    <property type="entry name" value="HrpB_DEXH"/>
</dbReference>
<dbReference type="PANTHER" id="PTHR43519">
    <property type="entry name" value="ATP-DEPENDENT RNA HELICASE HRPB"/>
    <property type="match status" value="1"/>
</dbReference>
<keyword evidence="9" id="KW-1185">Reference proteome</keyword>
<dbReference type="EC" id="3.6.4.13" evidence="8"/>
<dbReference type="InterPro" id="IPR027417">
    <property type="entry name" value="P-loop_NTPase"/>
</dbReference>
<dbReference type="PIRSF" id="PIRSF005496">
    <property type="entry name" value="ATP_hel_hrpB"/>
    <property type="match status" value="1"/>
</dbReference>
<dbReference type="InterPro" id="IPR007502">
    <property type="entry name" value="Helicase-assoc_dom"/>
</dbReference>
<dbReference type="InterPro" id="IPR001650">
    <property type="entry name" value="Helicase_C-like"/>
</dbReference>
<dbReference type="NCBIfam" id="TIGR01970">
    <property type="entry name" value="DEAH_box_HrpB"/>
    <property type="match status" value="1"/>
</dbReference>
<dbReference type="SMART" id="SM00847">
    <property type="entry name" value="HA2"/>
    <property type="match status" value="1"/>
</dbReference>
<dbReference type="Gene3D" id="3.40.50.300">
    <property type="entry name" value="P-loop containing nucleotide triphosphate hydrolases"/>
    <property type="match status" value="2"/>
</dbReference>
<dbReference type="CDD" id="cd18791">
    <property type="entry name" value="SF2_C_RHA"/>
    <property type="match status" value="1"/>
</dbReference>
<dbReference type="CDD" id="cd17990">
    <property type="entry name" value="DEXHc_HrpB"/>
    <property type="match status" value="1"/>
</dbReference>
<gene>
    <name evidence="8" type="ORF">QO011_005577</name>
</gene>
<accession>A0ABU0JE45</accession>
<evidence type="ECO:0000259" key="6">
    <source>
        <dbReference type="PROSITE" id="PS51192"/>
    </source>
</evidence>
<dbReference type="Pfam" id="PF04408">
    <property type="entry name" value="WHD_HA2"/>
    <property type="match status" value="1"/>
</dbReference>
<dbReference type="InterPro" id="IPR010225">
    <property type="entry name" value="HrpB"/>
</dbReference>
<dbReference type="EMBL" id="JAUSVX010000012">
    <property type="protein sequence ID" value="MDQ0472548.1"/>
    <property type="molecule type" value="Genomic_DNA"/>
</dbReference>
<keyword evidence="1" id="KW-0547">Nucleotide-binding</keyword>
<evidence type="ECO:0000256" key="4">
    <source>
        <dbReference type="ARBA" id="ARBA00022840"/>
    </source>
</evidence>
<dbReference type="InterPro" id="IPR014001">
    <property type="entry name" value="Helicase_ATP-bd"/>
</dbReference>
<dbReference type="InterPro" id="IPR048333">
    <property type="entry name" value="HA2_WH"/>
</dbReference>
<dbReference type="PROSITE" id="PS51194">
    <property type="entry name" value="HELICASE_CTER"/>
    <property type="match status" value="1"/>
</dbReference>
<evidence type="ECO:0000313" key="9">
    <source>
        <dbReference type="Proteomes" id="UP001242480"/>
    </source>
</evidence>
<name>A0ABU0JE45_9HYPH</name>
<dbReference type="GO" id="GO:0016787">
    <property type="term" value="F:hydrolase activity"/>
    <property type="evidence" value="ECO:0007669"/>
    <property type="project" value="UniProtKB-KW"/>
</dbReference>
<dbReference type="GO" id="GO:0003724">
    <property type="term" value="F:RNA helicase activity"/>
    <property type="evidence" value="ECO:0007669"/>
    <property type="project" value="UniProtKB-EC"/>
</dbReference>
<dbReference type="Pfam" id="PF00270">
    <property type="entry name" value="DEAD"/>
    <property type="match status" value="1"/>
</dbReference>
<dbReference type="PROSITE" id="PS51192">
    <property type="entry name" value="HELICASE_ATP_BIND_1"/>
    <property type="match status" value="1"/>
</dbReference>
<dbReference type="Proteomes" id="UP001242480">
    <property type="component" value="Unassembled WGS sequence"/>
</dbReference>
<dbReference type="Gene3D" id="1.20.120.1080">
    <property type="match status" value="1"/>
</dbReference>
<keyword evidence="3 8" id="KW-0347">Helicase</keyword>
<evidence type="ECO:0000256" key="3">
    <source>
        <dbReference type="ARBA" id="ARBA00022806"/>
    </source>
</evidence>
<proteinExistence type="predicted"/>
<dbReference type="Pfam" id="PF08482">
    <property type="entry name" value="HrpB_C"/>
    <property type="match status" value="1"/>
</dbReference>
<dbReference type="InterPro" id="IPR013689">
    <property type="entry name" value="RNA_helicase_ATP-dep_HrpB_C"/>
</dbReference>
<dbReference type="SMART" id="SM00487">
    <property type="entry name" value="DEXDc"/>
    <property type="match status" value="1"/>
</dbReference>
<dbReference type="PANTHER" id="PTHR43519:SF1">
    <property type="entry name" value="ATP-DEPENDENT RNA HELICASE HRPB"/>
    <property type="match status" value="1"/>
</dbReference>
<evidence type="ECO:0000256" key="5">
    <source>
        <dbReference type="SAM" id="MobiDB-lite"/>
    </source>
</evidence>
<feature type="domain" description="Helicase C-terminal" evidence="7">
    <location>
        <begin position="209"/>
        <end position="374"/>
    </location>
</feature>
<evidence type="ECO:0000259" key="7">
    <source>
        <dbReference type="PROSITE" id="PS51194"/>
    </source>
</evidence>
<dbReference type="SMART" id="SM00490">
    <property type="entry name" value="HELICc"/>
    <property type="match status" value="1"/>
</dbReference>
<reference evidence="8 9" key="1">
    <citation type="submission" date="2023-07" db="EMBL/GenBank/DDBJ databases">
        <title>Genomic Encyclopedia of Type Strains, Phase IV (KMG-IV): sequencing the most valuable type-strain genomes for metagenomic binning, comparative biology and taxonomic classification.</title>
        <authorList>
            <person name="Goeker M."/>
        </authorList>
    </citation>
    <scope>NUCLEOTIDE SEQUENCE [LARGE SCALE GENOMIC DNA]</scope>
    <source>
        <strain evidence="8 9">DSM 19619</strain>
    </source>
</reference>
<comment type="caution">
    <text evidence="8">The sequence shown here is derived from an EMBL/GenBank/DDBJ whole genome shotgun (WGS) entry which is preliminary data.</text>
</comment>
<organism evidence="8 9">
    <name type="scientific">Labrys wisconsinensis</name>
    <dbReference type="NCBI Taxonomy" id="425677"/>
    <lineage>
        <taxon>Bacteria</taxon>
        <taxon>Pseudomonadati</taxon>
        <taxon>Pseudomonadota</taxon>
        <taxon>Alphaproteobacteria</taxon>
        <taxon>Hyphomicrobiales</taxon>
        <taxon>Xanthobacteraceae</taxon>
        <taxon>Labrys</taxon>
    </lineage>
</organism>
<evidence type="ECO:0000313" key="8">
    <source>
        <dbReference type="EMBL" id="MDQ0472548.1"/>
    </source>
</evidence>
<dbReference type="Pfam" id="PF00271">
    <property type="entry name" value="Helicase_C"/>
    <property type="match status" value="1"/>
</dbReference>
<feature type="domain" description="Helicase ATP-binding" evidence="6">
    <location>
        <begin position="18"/>
        <end position="182"/>
    </location>
</feature>
<protein>
    <submittedName>
        <fullName evidence="8">ATP-dependent helicase HrpB</fullName>
        <ecNumber evidence="8">3.6.4.13</ecNumber>
    </submittedName>
</protein>
<sequence length="820" mass="87574">MRAFDHALPIDDVLADLTAALQSGPNAVLVAPPGAGKTTRVPLVLMDEPWADGRRILVLEPRRLAARAAAARMAATLGERVGETVGLRVRLESRVSARTRVEVITEGVFSRMILDDPGLDGVAAVLFDEFHERSLDADQGLAFALDAQAGLREDLRLLPMSATLDGARVAALLGQAPVVESLGRAFPVETRHRGRDPRRRIEEEVADAVLRALVEEAGSVLVFLPGQGEILRCERLLAERIRDPAVDIAPLYGAMEGREQDRAVAPAPAGRRKVVLATSIAETSLTIEGVRVVVDSGLARVPRYEPDIGITRLETVRVSRAAADQRRGRAGRTEPGVCYRLWEEAATGALEPFAKPEILAADLSPLMIDCAAWGVPDPLRLRWLDPPPGPALAEARALLRDIEAIDGDGRLTEAGRRLSALALPPRLARMVVAAAAAGEGDLAADIAAVLAERGLGGEGTDLAERVERFRRDRGKRAEDMRRLAAGWLRAAGGRRGATDPARSGAVLALAYPDRVAAARGRPGAFTMENGRGAGLEPHDRLAREPFLVVAEVAGSAQAARILLAAPIAAGEIEALPGLVSATETLFDEASAGLRARSVTRYRRLVLAERTAPLALDAEAAAMLAAGIARLGIARLPWTRAQDQLRERAAFLRAAEGEDWPDLSDAALAAGARDWLAPHLLGRRSLADIRADDLDGALATLLPWSLRRRLDAEAPTHFEAPTGSNFAIDYGAEGGPAVSVRVQELFGLARHPAIAGGTVALTLHLLSPAHRPVQVTRDLPGFWKGSYAAVRTEMKGRYPKHPWPEDPLAAAPTTRAKPRGT</sequence>
<evidence type="ECO:0000256" key="2">
    <source>
        <dbReference type="ARBA" id="ARBA00022801"/>
    </source>
</evidence>
<keyword evidence="4" id="KW-0067">ATP-binding</keyword>
<feature type="region of interest" description="Disordered" evidence="5">
    <location>
        <begin position="797"/>
        <end position="820"/>
    </location>
</feature>